<dbReference type="PANTHER" id="PTHR46401">
    <property type="entry name" value="GLYCOSYLTRANSFERASE WBBK-RELATED"/>
    <property type="match status" value="1"/>
</dbReference>
<accession>A0ABV6C5E7</accession>
<organism evidence="3 4">
    <name type="scientific">Aciditerrimonas ferrireducens</name>
    <dbReference type="NCBI Taxonomy" id="667306"/>
    <lineage>
        <taxon>Bacteria</taxon>
        <taxon>Bacillati</taxon>
        <taxon>Actinomycetota</taxon>
        <taxon>Acidimicrobiia</taxon>
        <taxon>Acidimicrobiales</taxon>
        <taxon>Acidimicrobiaceae</taxon>
        <taxon>Aciditerrimonas</taxon>
    </lineage>
</organism>
<keyword evidence="3" id="KW-0328">Glycosyltransferase</keyword>
<protein>
    <submittedName>
        <fullName evidence="3">Glycosyltransferase family 4 protein</fullName>
        <ecNumber evidence="3">2.4.-.-</ecNumber>
    </submittedName>
</protein>
<dbReference type="CDD" id="cd03801">
    <property type="entry name" value="GT4_PimA-like"/>
    <property type="match status" value="1"/>
</dbReference>
<dbReference type="Proteomes" id="UP001589788">
    <property type="component" value="Unassembled WGS sequence"/>
</dbReference>
<name>A0ABV6C5E7_9ACTN</name>
<evidence type="ECO:0000259" key="2">
    <source>
        <dbReference type="Pfam" id="PF00534"/>
    </source>
</evidence>
<dbReference type="Gene3D" id="3.40.50.2000">
    <property type="entry name" value="Glycogen Phosphorylase B"/>
    <property type="match status" value="2"/>
</dbReference>
<dbReference type="PANTHER" id="PTHR46401:SF2">
    <property type="entry name" value="GLYCOSYLTRANSFERASE WBBK-RELATED"/>
    <property type="match status" value="1"/>
</dbReference>
<dbReference type="Pfam" id="PF00534">
    <property type="entry name" value="Glycos_transf_1"/>
    <property type="match status" value="1"/>
</dbReference>
<sequence length="369" mass="40339">MRLDQVIPSLASRDAIGQHTLAIRDALRAAGLQSDIFYGTATPDVAGEGRPIGQMGRPAPDRWLLYQLSIGSPVFDVLMARPEPKLANYHNITPVDLLEPWEPAVGYELRLGRVQMARLARHCRLAVADSRFNEQELQRVGYRRTAVVPLLIDMARKAPAPDPATKRRLSDQRHGGGIDLLFVGKLSPHKAPHDLVKVLWVLRRLYDPRARLHLVGSPLGSRYEPALRAFVEDLGLQEAVDFAGSVPEDVLEAYYQAADVFVCASDHEGFCVPVVEALGHGLPVVAFAAGAVPETVGDAGLVLPTKDPAIFAAAVHRVATDPLLRRSLVELGRQRAACYDLTAATNAMVEALTGVLERDRHRAQVAPRR</sequence>
<keyword evidence="4" id="KW-1185">Reference proteome</keyword>
<comment type="caution">
    <text evidence="3">The sequence shown here is derived from an EMBL/GenBank/DDBJ whole genome shotgun (WGS) entry which is preliminary data.</text>
</comment>
<dbReference type="RefSeq" id="WP_377790603.1">
    <property type="nucleotide sequence ID" value="NZ_JBHLYQ010000185.1"/>
</dbReference>
<dbReference type="EMBL" id="JBHLYQ010000185">
    <property type="protein sequence ID" value="MFC0082906.1"/>
    <property type="molecule type" value="Genomic_DNA"/>
</dbReference>
<evidence type="ECO:0000256" key="1">
    <source>
        <dbReference type="ARBA" id="ARBA00022679"/>
    </source>
</evidence>
<gene>
    <name evidence="3" type="ORF">ACFFRE_12280</name>
</gene>
<keyword evidence="1 3" id="KW-0808">Transferase</keyword>
<proteinExistence type="predicted"/>
<evidence type="ECO:0000313" key="3">
    <source>
        <dbReference type="EMBL" id="MFC0082906.1"/>
    </source>
</evidence>
<evidence type="ECO:0000313" key="4">
    <source>
        <dbReference type="Proteomes" id="UP001589788"/>
    </source>
</evidence>
<dbReference type="GO" id="GO:0016757">
    <property type="term" value="F:glycosyltransferase activity"/>
    <property type="evidence" value="ECO:0007669"/>
    <property type="project" value="UniProtKB-KW"/>
</dbReference>
<dbReference type="InterPro" id="IPR001296">
    <property type="entry name" value="Glyco_trans_1"/>
</dbReference>
<feature type="domain" description="Glycosyl transferase family 1" evidence="2">
    <location>
        <begin position="177"/>
        <end position="334"/>
    </location>
</feature>
<dbReference type="SUPFAM" id="SSF53756">
    <property type="entry name" value="UDP-Glycosyltransferase/glycogen phosphorylase"/>
    <property type="match status" value="1"/>
</dbReference>
<dbReference type="EC" id="2.4.-.-" evidence="3"/>
<reference evidence="3 4" key="1">
    <citation type="submission" date="2024-09" db="EMBL/GenBank/DDBJ databases">
        <authorList>
            <person name="Sun Q."/>
            <person name="Mori K."/>
        </authorList>
    </citation>
    <scope>NUCLEOTIDE SEQUENCE [LARGE SCALE GENOMIC DNA]</scope>
    <source>
        <strain evidence="3 4">JCM 15389</strain>
    </source>
</reference>